<comment type="caution">
    <text evidence="2">The sequence shown here is derived from an EMBL/GenBank/DDBJ whole genome shotgun (WGS) entry which is preliminary data.</text>
</comment>
<reference evidence="2" key="1">
    <citation type="journal article" date="2022" name="bioRxiv">
        <title>Sequencing and chromosome-scale assembly of the giantPleurodeles waltlgenome.</title>
        <authorList>
            <person name="Brown T."/>
            <person name="Elewa A."/>
            <person name="Iarovenko S."/>
            <person name="Subramanian E."/>
            <person name="Araus A.J."/>
            <person name="Petzold A."/>
            <person name="Susuki M."/>
            <person name="Suzuki K.-i.T."/>
            <person name="Hayashi T."/>
            <person name="Toyoda A."/>
            <person name="Oliveira C."/>
            <person name="Osipova E."/>
            <person name="Leigh N.D."/>
            <person name="Simon A."/>
            <person name="Yun M.H."/>
        </authorList>
    </citation>
    <scope>NUCLEOTIDE SEQUENCE</scope>
    <source>
        <strain evidence="2">20211129_DDA</strain>
        <tissue evidence="2">Liver</tissue>
    </source>
</reference>
<evidence type="ECO:0000256" key="1">
    <source>
        <dbReference type="SAM" id="MobiDB-lite"/>
    </source>
</evidence>
<name>A0AAV7R981_PLEWA</name>
<gene>
    <name evidence="2" type="ORF">NDU88_001663</name>
</gene>
<evidence type="ECO:0000313" key="2">
    <source>
        <dbReference type="EMBL" id="KAJ1148839.1"/>
    </source>
</evidence>
<dbReference type="EMBL" id="JANPWB010000009">
    <property type="protein sequence ID" value="KAJ1148839.1"/>
    <property type="molecule type" value="Genomic_DNA"/>
</dbReference>
<keyword evidence="3" id="KW-1185">Reference proteome</keyword>
<dbReference type="AlphaFoldDB" id="A0AAV7R981"/>
<protein>
    <submittedName>
        <fullName evidence="2">Uncharacterized protein</fullName>
    </submittedName>
</protein>
<sequence>MYSCKGNSQCAERCTSQPAHDLACTPLLSNHTLLSCEPPGTLTSGVQSRQCFRSRNYRNSCNHNDPPSGMLSGMQSALHSGPGGGQEVWASGGRASGSSGKRVSSGSSSGDDRLLLFRLPRVALR</sequence>
<organism evidence="2 3">
    <name type="scientific">Pleurodeles waltl</name>
    <name type="common">Iberian ribbed newt</name>
    <dbReference type="NCBI Taxonomy" id="8319"/>
    <lineage>
        <taxon>Eukaryota</taxon>
        <taxon>Metazoa</taxon>
        <taxon>Chordata</taxon>
        <taxon>Craniata</taxon>
        <taxon>Vertebrata</taxon>
        <taxon>Euteleostomi</taxon>
        <taxon>Amphibia</taxon>
        <taxon>Batrachia</taxon>
        <taxon>Caudata</taxon>
        <taxon>Salamandroidea</taxon>
        <taxon>Salamandridae</taxon>
        <taxon>Pleurodelinae</taxon>
        <taxon>Pleurodeles</taxon>
    </lineage>
</organism>
<evidence type="ECO:0000313" key="3">
    <source>
        <dbReference type="Proteomes" id="UP001066276"/>
    </source>
</evidence>
<proteinExistence type="predicted"/>
<feature type="compositionally biased region" description="Low complexity" evidence="1">
    <location>
        <begin position="90"/>
        <end position="109"/>
    </location>
</feature>
<accession>A0AAV7R981</accession>
<dbReference type="Proteomes" id="UP001066276">
    <property type="component" value="Chromosome 5"/>
</dbReference>
<feature type="region of interest" description="Disordered" evidence="1">
    <location>
        <begin position="62"/>
        <end position="112"/>
    </location>
</feature>